<accession>A0AAX3LKT2</accession>
<dbReference type="AlphaFoldDB" id="A0AAX3LKT2"/>
<proteinExistence type="predicted"/>
<organism evidence="1 2">
    <name type="scientific">Sulfitobacter faviae</name>
    <dbReference type="NCBI Taxonomy" id="1775881"/>
    <lineage>
        <taxon>Bacteria</taxon>
        <taxon>Pseudomonadati</taxon>
        <taxon>Pseudomonadota</taxon>
        <taxon>Alphaproteobacteria</taxon>
        <taxon>Rhodobacterales</taxon>
        <taxon>Roseobacteraceae</taxon>
        <taxon>Sulfitobacter</taxon>
    </lineage>
</organism>
<evidence type="ECO:0000313" key="1">
    <source>
        <dbReference type="EMBL" id="WCE69233.1"/>
    </source>
</evidence>
<evidence type="ECO:0000313" key="2">
    <source>
        <dbReference type="Proteomes" id="UP001210770"/>
    </source>
</evidence>
<dbReference type="RefSeq" id="WP_271687543.1">
    <property type="nucleotide sequence ID" value="NZ_CP116423.1"/>
</dbReference>
<gene>
    <name evidence="1" type="ORF">PL336_10505</name>
</gene>
<name>A0AAX3LKT2_9RHOB</name>
<dbReference type="Proteomes" id="UP001210770">
    <property type="component" value="Chromosome"/>
</dbReference>
<protein>
    <submittedName>
        <fullName evidence="1">Uncharacterized protein</fullName>
    </submittedName>
</protein>
<reference evidence="1" key="1">
    <citation type="submission" date="2023-01" db="EMBL/GenBank/DDBJ databases">
        <title>Comparative genomic analysis of cold water coral derived Sulfitobacter faviae: insights into their metabolism and habitat adaptation.</title>
        <authorList>
            <person name="Guo Y."/>
            <person name="Lin S."/>
            <person name="Huang Z."/>
            <person name="Tang K."/>
            <person name="Wang X."/>
        </authorList>
    </citation>
    <scope>NUCLEOTIDE SEQUENCE</scope>
    <source>
        <strain evidence="1">SCSIO W_1865</strain>
    </source>
</reference>
<dbReference type="EMBL" id="CP116423">
    <property type="protein sequence ID" value="WCE69233.1"/>
    <property type="molecule type" value="Genomic_DNA"/>
</dbReference>
<sequence>MVQLIARIVAYTLRSLAEAYSFYEGWNCFAGRGTVHDAVGDMFLLVIAYGFSKALMPTFEHVADHLMALSS</sequence>